<feature type="site" description="Could be important to modulate the pK values of the two catalytic cysteine residues" evidence="8">
    <location>
        <position position="202"/>
    </location>
</feature>
<keyword evidence="11" id="KW-1185">Reference proteome</keyword>
<comment type="catalytic activity">
    <reaction evidence="7 8">
        <text>(2S,6S)-2,6-diaminopimelate = meso-2,6-diaminopimelate</text>
        <dbReference type="Rhea" id="RHEA:15393"/>
        <dbReference type="ChEBI" id="CHEBI:57609"/>
        <dbReference type="ChEBI" id="CHEBI:57791"/>
        <dbReference type="EC" id="5.1.1.7"/>
    </reaction>
</comment>
<feature type="site" description="Could be important to modulate the pK values of the two catalytic cysteine residues" evidence="8">
    <location>
        <position position="149"/>
    </location>
</feature>
<evidence type="ECO:0000256" key="6">
    <source>
        <dbReference type="ARBA" id="ARBA00023235"/>
    </source>
</evidence>
<feature type="binding site" evidence="8">
    <location>
        <position position="65"/>
    </location>
    <ligand>
        <name>substrate</name>
    </ligand>
</feature>
<evidence type="ECO:0000256" key="9">
    <source>
        <dbReference type="PROSITE-ProRule" id="PRU10125"/>
    </source>
</evidence>
<dbReference type="RefSeq" id="WP_236099933.1">
    <property type="nucleotide sequence ID" value="NZ_JAKGUD010000012.1"/>
</dbReference>
<feature type="active site" evidence="9">
    <location>
        <position position="74"/>
    </location>
</feature>
<organism evidence="10 11">
    <name type="scientific">Dethiosulfovibrio marinus</name>
    <dbReference type="NCBI Taxonomy" id="133532"/>
    <lineage>
        <taxon>Bacteria</taxon>
        <taxon>Thermotogati</taxon>
        <taxon>Synergistota</taxon>
        <taxon>Synergistia</taxon>
        <taxon>Synergistales</taxon>
        <taxon>Dethiosulfovibrionaceae</taxon>
        <taxon>Dethiosulfovibrio</taxon>
    </lineage>
</organism>
<evidence type="ECO:0000256" key="7">
    <source>
        <dbReference type="ARBA" id="ARBA00051712"/>
    </source>
</evidence>
<evidence type="ECO:0000313" key="10">
    <source>
        <dbReference type="EMBL" id="MCF4143231.1"/>
    </source>
</evidence>
<dbReference type="EC" id="5.1.1.7" evidence="3 8"/>
<protein>
    <recommendedName>
        <fullName evidence="3 8">Diaminopimelate epimerase</fullName>
        <shortName evidence="8">DAP epimerase</shortName>
        <ecNumber evidence="3 8">5.1.1.7</ecNumber>
    </recommendedName>
    <alternativeName>
        <fullName evidence="8">PLP-independent amino acid racemase</fullName>
    </alternativeName>
</protein>
<feature type="binding site" evidence="8">
    <location>
        <position position="184"/>
    </location>
    <ligand>
        <name>substrate</name>
    </ligand>
</feature>
<keyword evidence="6 8" id="KW-0413">Isomerase</keyword>
<evidence type="ECO:0000256" key="3">
    <source>
        <dbReference type="ARBA" id="ARBA00013080"/>
    </source>
</evidence>
<dbReference type="Proteomes" id="UP001200430">
    <property type="component" value="Unassembled WGS sequence"/>
</dbReference>
<feature type="binding site" evidence="8">
    <location>
        <begin position="202"/>
        <end position="203"/>
    </location>
    <ligand>
        <name>substrate</name>
    </ligand>
</feature>
<keyword evidence="4 8" id="KW-0028">Amino-acid biosynthesis</keyword>
<dbReference type="InterPro" id="IPR001653">
    <property type="entry name" value="DAP_epimerase_DapF"/>
</dbReference>
<comment type="similarity">
    <text evidence="2 8">Belongs to the diaminopimelate epimerase family.</text>
</comment>
<dbReference type="PROSITE" id="PS01326">
    <property type="entry name" value="DAP_EPIMERASE"/>
    <property type="match status" value="1"/>
</dbReference>
<evidence type="ECO:0000256" key="2">
    <source>
        <dbReference type="ARBA" id="ARBA00010219"/>
    </source>
</evidence>
<dbReference type="NCBIfam" id="TIGR00652">
    <property type="entry name" value="DapF"/>
    <property type="match status" value="1"/>
</dbReference>
<dbReference type="EMBL" id="JAKGUD010000012">
    <property type="protein sequence ID" value="MCF4143231.1"/>
    <property type="molecule type" value="Genomic_DNA"/>
</dbReference>
<comment type="pathway">
    <text evidence="1 8">Amino-acid biosynthesis; L-lysine biosynthesis via DAP pathway; DL-2,6-diaminopimelate from LL-2,6-diaminopimelate: step 1/1.</text>
</comment>
<evidence type="ECO:0000256" key="4">
    <source>
        <dbReference type="ARBA" id="ARBA00022605"/>
    </source>
</evidence>
<feature type="binding site" evidence="8">
    <location>
        <position position="14"/>
    </location>
    <ligand>
        <name>substrate</name>
    </ligand>
</feature>
<feature type="active site" description="Proton donor" evidence="8">
    <location>
        <position position="74"/>
    </location>
</feature>
<reference evidence="10 11" key="1">
    <citation type="submission" date="2022-01" db="EMBL/GenBank/DDBJ databases">
        <title>Dethiosulfovibrio faecalis sp. nov., a novel proteolytic, non-sulfur-reducing bacterium isolated from a marine aquaculture solid waste bioreactor.</title>
        <authorList>
            <person name="Grabowski S."/>
            <person name="Apolinario E."/>
            <person name="Schneider N."/>
            <person name="Marshall C.W."/>
            <person name="Sowers K.R."/>
        </authorList>
    </citation>
    <scope>NUCLEOTIDE SEQUENCE [LARGE SCALE GENOMIC DNA]</scope>
    <source>
        <strain evidence="10 11">DSM 12537</strain>
    </source>
</reference>
<comment type="function">
    <text evidence="8">Catalyzes the stereoinversion of LL-2,6-diaminopimelate (L,L-DAP) to meso-diaminopimelate (meso-DAP), a precursor of L-lysine and an essential component of the bacterial peptidoglycan.</text>
</comment>
<dbReference type="Gene3D" id="3.10.310.10">
    <property type="entry name" value="Diaminopimelate Epimerase, Chain A, domain 1"/>
    <property type="match status" value="2"/>
</dbReference>
<evidence type="ECO:0000256" key="8">
    <source>
        <dbReference type="HAMAP-Rule" id="MF_00197"/>
    </source>
</evidence>
<proteinExistence type="inferred from homology"/>
<accession>A0ABS9ERU1</accession>
<dbReference type="PANTHER" id="PTHR31689:SF0">
    <property type="entry name" value="DIAMINOPIMELATE EPIMERASE"/>
    <property type="match status" value="1"/>
</dbReference>
<evidence type="ECO:0000313" key="11">
    <source>
        <dbReference type="Proteomes" id="UP001200430"/>
    </source>
</evidence>
<keyword evidence="5 8" id="KW-0457">Lysine biosynthesis</keyword>
<gene>
    <name evidence="8 10" type="primary">dapF</name>
    <name evidence="10" type="ORF">L2W38_10450</name>
</gene>
<name>A0ABS9ERU1_9BACT</name>
<dbReference type="HAMAP" id="MF_00197">
    <property type="entry name" value="DAP_epimerase"/>
    <property type="match status" value="1"/>
</dbReference>
<dbReference type="SUPFAM" id="SSF54506">
    <property type="entry name" value="Diaminopimelate epimerase-like"/>
    <property type="match status" value="2"/>
</dbReference>
<keyword evidence="8" id="KW-0963">Cytoplasm</keyword>
<feature type="binding site" evidence="8">
    <location>
        <begin position="213"/>
        <end position="214"/>
    </location>
    <ligand>
        <name>substrate</name>
    </ligand>
</feature>
<comment type="caution">
    <text evidence="8">Lacks conserved residue(s) required for the propagation of feature annotation.</text>
</comment>
<dbReference type="PANTHER" id="PTHR31689">
    <property type="entry name" value="DIAMINOPIMELATE EPIMERASE, CHLOROPLASTIC"/>
    <property type="match status" value="1"/>
</dbReference>
<feature type="binding site" evidence="8">
    <location>
        <begin position="75"/>
        <end position="76"/>
    </location>
    <ligand>
        <name>substrate</name>
    </ligand>
</feature>
<feature type="active site" description="Proton acceptor" evidence="8">
    <location>
        <position position="212"/>
    </location>
</feature>
<dbReference type="InterPro" id="IPR018510">
    <property type="entry name" value="DAP_epimerase_AS"/>
</dbReference>
<dbReference type="Pfam" id="PF01678">
    <property type="entry name" value="DAP_epimerase"/>
    <property type="match status" value="2"/>
</dbReference>
<dbReference type="GO" id="GO:0008837">
    <property type="term" value="F:diaminopimelate epimerase activity"/>
    <property type="evidence" value="ECO:0007669"/>
    <property type="project" value="UniProtKB-EC"/>
</dbReference>
<sequence>MIPLNFWKMNGNGNDFVVIDRDGMAYGQLVDLTRRVCRRRRSIGADGVLVVEPSDNSDFRMRVFNSDGSEGEMCGNGARCIARYAFERGIAPFEMSFETIAGIMKARVEGSFVNLDMGEVDLEKGWFGRKVPMDGGEVEADFLIVGVPHLVIYLEDPEKVDREDLIRWGRALREDRGLFPEGTNVNFVGPVDRRSLKVWTYERGVEDLTDSCGTGSCASAVAAVRRLDLESPVTVYNPGGVNIVTANFREDLCDIVLGGETAVVAKGTIEEEA</sequence>
<evidence type="ECO:0000256" key="5">
    <source>
        <dbReference type="ARBA" id="ARBA00023154"/>
    </source>
</evidence>
<comment type="subcellular location">
    <subcellularLocation>
        <location evidence="8">Cytoplasm</location>
    </subcellularLocation>
</comment>
<comment type="caution">
    <text evidence="10">The sequence shown here is derived from an EMBL/GenBank/DDBJ whole genome shotgun (WGS) entry which is preliminary data.</text>
</comment>
<evidence type="ECO:0000256" key="1">
    <source>
        <dbReference type="ARBA" id="ARBA00005196"/>
    </source>
</evidence>
<comment type="subunit">
    <text evidence="8">Homodimer.</text>
</comment>